<reference evidence="1 2" key="1">
    <citation type="submission" date="2021-06" db="EMBL/GenBank/DDBJ databases">
        <authorList>
            <person name="Palmer J.M."/>
        </authorList>
    </citation>
    <scope>NUCLEOTIDE SEQUENCE [LARGE SCALE GENOMIC DNA]</scope>
    <source>
        <strain evidence="1 2">AS_MEX2019</strain>
        <tissue evidence="1">Muscle</tissue>
    </source>
</reference>
<gene>
    <name evidence="1" type="ORF">AMECASPLE_026773</name>
</gene>
<evidence type="ECO:0000313" key="1">
    <source>
        <dbReference type="EMBL" id="MEQ2300543.1"/>
    </source>
</evidence>
<evidence type="ECO:0000313" key="2">
    <source>
        <dbReference type="Proteomes" id="UP001469553"/>
    </source>
</evidence>
<dbReference type="Proteomes" id="UP001469553">
    <property type="component" value="Unassembled WGS sequence"/>
</dbReference>
<organism evidence="1 2">
    <name type="scientific">Ameca splendens</name>
    <dbReference type="NCBI Taxonomy" id="208324"/>
    <lineage>
        <taxon>Eukaryota</taxon>
        <taxon>Metazoa</taxon>
        <taxon>Chordata</taxon>
        <taxon>Craniata</taxon>
        <taxon>Vertebrata</taxon>
        <taxon>Euteleostomi</taxon>
        <taxon>Actinopterygii</taxon>
        <taxon>Neopterygii</taxon>
        <taxon>Teleostei</taxon>
        <taxon>Neoteleostei</taxon>
        <taxon>Acanthomorphata</taxon>
        <taxon>Ovalentaria</taxon>
        <taxon>Atherinomorphae</taxon>
        <taxon>Cyprinodontiformes</taxon>
        <taxon>Goodeidae</taxon>
        <taxon>Ameca</taxon>
    </lineage>
</organism>
<dbReference type="EMBL" id="JAHRIP010049796">
    <property type="protein sequence ID" value="MEQ2300543.1"/>
    <property type="molecule type" value="Genomic_DNA"/>
</dbReference>
<accession>A0ABV0Z4Y5</accession>
<proteinExistence type="predicted"/>
<sequence length="135" mass="14978">MAEKCSKSKLKRKKSSVEDLQSDLCSLGAPKRSSSVTLLAGDGATNTDRSSLHAAAAWWNTLQPPAVESLWAFTLMSALPHLQNQHRDPVPDLPLPPAVVSYHTLFLWRIHLQRQLTSKHFNMQPSQCSKSKCTS</sequence>
<name>A0ABV0Z4Y5_9TELE</name>
<keyword evidence="2" id="KW-1185">Reference proteome</keyword>
<comment type="caution">
    <text evidence="1">The sequence shown here is derived from an EMBL/GenBank/DDBJ whole genome shotgun (WGS) entry which is preliminary data.</text>
</comment>
<protein>
    <submittedName>
        <fullName evidence="1">Uncharacterized protein</fullName>
    </submittedName>
</protein>